<evidence type="ECO:0000313" key="2">
    <source>
        <dbReference type="Proteomes" id="UP000263377"/>
    </source>
</evidence>
<gene>
    <name evidence="1" type="ORF">DR950_41405</name>
</gene>
<dbReference type="InterPro" id="IPR002110">
    <property type="entry name" value="Ankyrin_rpt"/>
</dbReference>
<dbReference type="SUPFAM" id="SSF48371">
    <property type="entry name" value="ARM repeat"/>
    <property type="match status" value="1"/>
</dbReference>
<dbReference type="AlphaFoldDB" id="A0A372ZJV9"/>
<accession>A0A372ZJV9</accession>
<dbReference type="Gene3D" id="1.25.40.20">
    <property type="entry name" value="Ankyrin repeat-containing domain"/>
    <property type="match status" value="1"/>
</dbReference>
<dbReference type="EMBL" id="QVIG01000003">
    <property type="protein sequence ID" value="RGD55772.1"/>
    <property type="molecule type" value="Genomic_DNA"/>
</dbReference>
<dbReference type="RefSeq" id="WP_117493050.1">
    <property type="nucleotide sequence ID" value="NZ_QVIG01000003.1"/>
</dbReference>
<dbReference type="SUPFAM" id="SSF48403">
    <property type="entry name" value="Ankyrin repeat"/>
    <property type="match status" value="1"/>
</dbReference>
<sequence length="340" mass="36455">MTADGRLVAAVRARDVDAVWEVLAAGADPNACDADGPPLLWVAVNGFDHEVAGVLVDHGADPDRPLPDGTTPLLRAVDLGSSALVGAVLGKDPALRLPADAREHLLALARAWYETGTEEELRRRTGAVGPAERVWVTEQYADVEQVSLGGLTVRAGHGAVLTGLEWRFRVLTPVDELVARAVRHREPGHVGQQAVRFVLGERRSRETWSALTAHHRHPDPAHRRFLAAFLCDTPLLGMGHAVEYEAEETELLVAWASAEPDGGVLAEVLRALGGRECPEEEAVGLRRAAASVLAPSADRTPEVADALAALLDVDDRPVRLEATYGLAPRAWEARNPPEGT</sequence>
<dbReference type="InterPro" id="IPR016024">
    <property type="entry name" value="ARM-type_fold"/>
</dbReference>
<dbReference type="Pfam" id="PF12796">
    <property type="entry name" value="Ank_2"/>
    <property type="match status" value="1"/>
</dbReference>
<reference evidence="1 2" key="1">
    <citation type="submission" date="2018-08" db="EMBL/GenBank/DDBJ databases">
        <title>Diversity &amp; Physiological Properties of Lignin-Decomposing Actinobacteria from Soil.</title>
        <authorList>
            <person name="Roh S.G."/>
            <person name="Kim S.B."/>
        </authorList>
    </citation>
    <scope>NUCLEOTIDE SEQUENCE [LARGE SCALE GENOMIC DNA]</scope>
    <source>
        <strain evidence="1 2">MMS17-GH009</strain>
    </source>
</reference>
<dbReference type="InterPro" id="IPR011989">
    <property type="entry name" value="ARM-like"/>
</dbReference>
<keyword evidence="2" id="KW-1185">Reference proteome</keyword>
<dbReference type="Proteomes" id="UP000263377">
    <property type="component" value="Unassembled WGS sequence"/>
</dbReference>
<organism evidence="1 2">
    <name type="scientific">Kitasatospora xanthocidica</name>
    <dbReference type="NCBI Taxonomy" id="83382"/>
    <lineage>
        <taxon>Bacteria</taxon>
        <taxon>Bacillati</taxon>
        <taxon>Actinomycetota</taxon>
        <taxon>Actinomycetes</taxon>
        <taxon>Kitasatosporales</taxon>
        <taxon>Streptomycetaceae</taxon>
        <taxon>Kitasatospora</taxon>
    </lineage>
</organism>
<proteinExistence type="predicted"/>
<protein>
    <submittedName>
        <fullName evidence="1">Ankyrin repeat domain-containing protein</fullName>
    </submittedName>
</protein>
<dbReference type="Gene3D" id="1.25.10.10">
    <property type="entry name" value="Leucine-rich Repeat Variant"/>
    <property type="match status" value="1"/>
</dbReference>
<dbReference type="InterPro" id="IPR036770">
    <property type="entry name" value="Ankyrin_rpt-contain_sf"/>
</dbReference>
<comment type="caution">
    <text evidence="1">The sequence shown here is derived from an EMBL/GenBank/DDBJ whole genome shotgun (WGS) entry which is preliminary data.</text>
</comment>
<evidence type="ECO:0000313" key="1">
    <source>
        <dbReference type="EMBL" id="RGD55772.1"/>
    </source>
</evidence>
<name>A0A372ZJV9_9ACTN</name>